<dbReference type="PANTHER" id="PTHR24148:SF64">
    <property type="entry name" value="HETEROKARYON INCOMPATIBILITY DOMAIN-CONTAINING PROTEIN"/>
    <property type="match status" value="1"/>
</dbReference>
<comment type="caution">
    <text evidence="3">The sequence shown here is derived from an EMBL/GenBank/DDBJ whole genome shotgun (WGS) entry which is preliminary data.</text>
</comment>
<evidence type="ECO:0000259" key="2">
    <source>
        <dbReference type="Pfam" id="PF06985"/>
    </source>
</evidence>
<dbReference type="Pfam" id="PF06985">
    <property type="entry name" value="HET"/>
    <property type="match status" value="1"/>
</dbReference>
<keyword evidence="1" id="KW-1133">Transmembrane helix</keyword>
<gene>
    <name evidence="3" type="ORF">BP5796_03583</name>
</gene>
<dbReference type="PANTHER" id="PTHR24148">
    <property type="entry name" value="ANKYRIN REPEAT DOMAIN-CONTAINING PROTEIN 39 HOMOLOG-RELATED"/>
    <property type="match status" value="1"/>
</dbReference>
<proteinExistence type="predicted"/>
<dbReference type="OrthoDB" id="2157530at2759"/>
<reference evidence="3 4" key="1">
    <citation type="journal article" date="2018" name="IMA Fungus">
        <title>IMA Genome-F 9: Draft genome sequence of Annulohypoxylon stygium, Aspergillus mulundensis, Berkeleyomyces basicola (syn. Thielaviopsis basicola), Ceratocystis smalleyi, two Cercospora beticola strains, Coleophoma cylindrospora, Fusarium fracticaudum, Phialophora cf. hyalina, and Morchella septimelata.</title>
        <authorList>
            <person name="Wingfield B.D."/>
            <person name="Bills G.F."/>
            <person name="Dong Y."/>
            <person name="Huang W."/>
            <person name="Nel W.J."/>
            <person name="Swalarsk-Parry B.S."/>
            <person name="Vaghefi N."/>
            <person name="Wilken P.M."/>
            <person name="An Z."/>
            <person name="de Beer Z.W."/>
            <person name="De Vos L."/>
            <person name="Chen L."/>
            <person name="Duong T.A."/>
            <person name="Gao Y."/>
            <person name="Hammerbacher A."/>
            <person name="Kikkert J.R."/>
            <person name="Li Y."/>
            <person name="Li H."/>
            <person name="Li K."/>
            <person name="Li Q."/>
            <person name="Liu X."/>
            <person name="Ma X."/>
            <person name="Naidoo K."/>
            <person name="Pethybridge S.J."/>
            <person name="Sun J."/>
            <person name="Steenkamp E.T."/>
            <person name="van der Nest M.A."/>
            <person name="van Wyk S."/>
            <person name="Wingfield M.J."/>
            <person name="Xiong C."/>
            <person name="Yue Q."/>
            <person name="Zhang X."/>
        </authorList>
    </citation>
    <scope>NUCLEOTIDE SEQUENCE [LARGE SCALE GENOMIC DNA]</scope>
    <source>
        <strain evidence="3 4">BP5796</strain>
    </source>
</reference>
<dbReference type="InterPro" id="IPR010730">
    <property type="entry name" value="HET"/>
</dbReference>
<evidence type="ECO:0000313" key="4">
    <source>
        <dbReference type="Proteomes" id="UP000256328"/>
    </source>
</evidence>
<dbReference type="InterPro" id="IPR052895">
    <property type="entry name" value="HetReg/Transcr_Mod"/>
</dbReference>
<dbReference type="EMBL" id="PDLN01000004">
    <property type="protein sequence ID" value="RDW87889.1"/>
    <property type="molecule type" value="Genomic_DNA"/>
</dbReference>
<feature type="transmembrane region" description="Helical" evidence="1">
    <location>
        <begin position="533"/>
        <end position="553"/>
    </location>
</feature>
<evidence type="ECO:0000256" key="1">
    <source>
        <dbReference type="SAM" id="Phobius"/>
    </source>
</evidence>
<feature type="domain" description="Heterokaryon incompatibility" evidence="2">
    <location>
        <begin position="44"/>
        <end position="212"/>
    </location>
</feature>
<dbReference type="Pfam" id="PF26639">
    <property type="entry name" value="Het-6_barrel"/>
    <property type="match status" value="1"/>
</dbReference>
<dbReference type="Proteomes" id="UP000256328">
    <property type="component" value="Unassembled WGS sequence"/>
</dbReference>
<dbReference type="AlphaFoldDB" id="A0A3D8SNI7"/>
<protein>
    <recommendedName>
        <fullName evidence="2">Heterokaryon incompatibility domain-containing protein</fullName>
    </recommendedName>
</protein>
<evidence type="ECO:0000313" key="3">
    <source>
        <dbReference type="EMBL" id="RDW87889.1"/>
    </source>
</evidence>
<keyword evidence="1" id="KW-0812">Transmembrane</keyword>
<name>A0A3D8SNI7_9HELO</name>
<sequence>MDSRYSRSSYQYEHLLDGQIRLFEVHGQTIRTVEHVFLADNPSYEALSYCWGDPRPTEKLPCGDGRYIEVTKNLQAALRNLAHTEIPHDAPRRLVWADAICINQQDIGEKNVQVGMMREIYRHAQAVQIWVGEEEEDDDKGFDLLRRLLHVSSSRTASQHTHSISYMTPRTRATFLGLGDTWKDAFYIESGIVALLKMVDRPWFRRIWIVQEVGVARKAWLNCGKLSIEWEDFIQAIRYSIDVRVRPLEGYGREMALKIAQTRDTRQGFQISQTTENQGENLLSLLSRFHDFEATNPLDMIYALLGLTSSSTGITPSDIRVKVDYGLRKDEVYTQVARTILSKIGNLDILSACHLVPNESNDWELSLNQPSWVPNWSSSGKHITLRLQGSWREDYFDFAASGFHTRCVPKFPNNRTLCLNGILFDKVTAVSLPAETRRAPPDETPGIVVIFTDWFKEMYRTHLMFRSIDRMFDFGRHKAKYVTGESMFDVYWQTRICGCYGPEGYDVLYDYFHDKAKEGNWRHFPPPLIPRSLAPGFWIFSLAYIVSLIWLLVRGLFGVKRKPAEVDTLLSGKQEHMAYGLWRFIKTERGYLGLAPASTRLGDWIGIFEGGKVPLILRRTENLQAWHIIGESYVHGIMRGEAFDEKNCIEMNIV</sequence>
<organism evidence="3 4">
    <name type="scientific">Coleophoma crateriformis</name>
    <dbReference type="NCBI Taxonomy" id="565419"/>
    <lineage>
        <taxon>Eukaryota</taxon>
        <taxon>Fungi</taxon>
        <taxon>Dikarya</taxon>
        <taxon>Ascomycota</taxon>
        <taxon>Pezizomycotina</taxon>
        <taxon>Leotiomycetes</taxon>
        <taxon>Helotiales</taxon>
        <taxon>Dermateaceae</taxon>
        <taxon>Coleophoma</taxon>
    </lineage>
</organism>
<keyword evidence="4" id="KW-1185">Reference proteome</keyword>
<accession>A0A3D8SNI7</accession>
<keyword evidence="1" id="KW-0472">Membrane</keyword>